<sequence>MTQHWPSASNFYLKFIQSRRFFWAKERDSWEICSTALTSLTKYHSHRQHEVQYVAPGDFPPRLQQCGLLLWRSSRRCCGLPPAQVGPSGLGS</sequence>
<organism evidence="1 2">
    <name type="scientific">Allacma fusca</name>
    <dbReference type="NCBI Taxonomy" id="39272"/>
    <lineage>
        <taxon>Eukaryota</taxon>
        <taxon>Metazoa</taxon>
        <taxon>Ecdysozoa</taxon>
        <taxon>Arthropoda</taxon>
        <taxon>Hexapoda</taxon>
        <taxon>Collembola</taxon>
        <taxon>Symphypleona</taxon>
        <taxon>Sminthuridae</taxon>
        <taxon>Allacma</taxon>
    </lineage>
</organism>
<evidence type="ECO:0000313" key="1">
    <source>
        <dbReference type="EMBL" id="CAG7824301.1"/>
    </source>
</evidence>
<keyword evidence="2" id="KW-1185">Reference proteome</keyword>
<dbReference type="EMBL" id="CAJVCH010532272">
    <property type="protein sequence ID" value="CAG7824301.1"/>
    <property type="molecule type" value="Genomic_DNA"/>
</dbReference>
<comment type="caution">
    <text evidence="1">The sequence shown here is derived from an EMBL/GenBank/DDBJ whole genome shotgun (WGS) entry which is preliminary data.</text>
</comment>
<dbReference type="Proteomes" id="UP000708208">
    <property type="component" value="Unassembled WGS sequence"/>
</dbReference>
<dbReference type="AlphaFoldDB" id="A0A8J2L0T6"/>
<evidence type="ECO:0000313" key="2">
    <source>
        <dbReference type="Proteomes" id="UP000708208"/>
    </source>
</evidence>
<reference evidence="1" key="1">
    <citation type="submission" date="2021-06" db="EMBL/GenBank/DDBJ databases">
        <authorList>
            <person name="Hodson N. C."/>
            <person name="Mongue J. A."/>
            <person name="Jaron S. K."/>
        </authorList>
    </citation>
    <scope>NUCLEOTIDE SEQUENCE</scope>
</reference>
<gene>
    <name evidence="1" type="ORF">AFUS01_LOCUS34464</name>
</gene>
<name>A0A8J2L0T6_9HEXA</name>
<proteinExistence type="predicted"/>
<protein>
    <submittedName>
        <fullName evidence="1">Uncharacterized protein</fullName>
    </submittedName>
</protein>
<accession>A0A8J2L0T6</accession>